<sequence length="106" mass="11120">MTTFAVPDALVSKTRAARAQAEVLLAGLREASAASEQRLAEASRTDPLKQVTGRSSLENAIEATRHMIETLDRNLAELEGEVEREGLQSNGCVIVPGTGAASTVSA</sequence>
<accession>A0A3B1E6B2</accession>
<dbReference type="EMBL" id="UOGK01000602">
    <property type="protein sequence ID" value="VAX41855.1"/>
    <property type="molecule type" value="Genomic_DNA"/>
</dbReference>
<evidence type="ECO:0000313" key="2">
    <source>
        <dbReference type="EMBL" id="VAX41855.1"/>
    </source>
</evidence>
<protein>
    <submittedName>
        <fullName evidence="2">Uncharacterized protein</fullName>
    </submittedName>
</protein>
<reference evidence="2" key="1">
    <citation type="submission" date="2018-06" db="EMBL/GenBank/DDBJ databases">
        <authorList>
            <person name="Zhirakovskaya E."/>
        </authorList>
    </citation>
    <scope>NUCLEOTIDE SEQUENCE</scope>
</reference>
<feature type="coiled-coil region" evidence="1">
    <location>
        <begin position="25"/>
        <end position="88"/>
    </location>
</feature>
<dbReference type="AlphaFoldDB" id="A0A3B1E6B2"/>
<proteinExistence type="predicted"/>
<evidence type="ECO:0000256" key="1">
    <source>
        <dbReference type="SAM" id="Coils"/>
    </source>
</evidence>
<keyword evidence="1" id="KW-0175">Coiled coil</keyword>
<name>A0A3B1E6B2_9ZZZZ</name>
<gene>
    <name evidence="2" type="ORF">MNBD_PLANCTO03-448</name>
</gene>
<organism evidence="2">
    <name type="scientific">hydrothermal vent metagenome</name>
    <dbReference type="NCBI Taxonomy" id="652676"/>
    <lineage>
        <taxon>unclassified sequences</taxon>
        <taxon>metagenomes</taxon>
        <taxon>ecological metagenomes</taxon>
    </lineage>
</organism>